<evidence type="ECO:0000313" key="2">
    <source>
        <dbReference type="Proteomes" id="UP000321822"/>
    </source>
</evidence>
<protein>
    <submittedName>
        <fullName evidence="1">Uncharacterized protein</fullName>
    </submittedName>
</protein>
<gene>
    <name evidence="1" type="ORF">ESZ36_12375</name>
</gene>
<dbReference type="EMBL" id="VOLT01000005">
    <property type="protein sequence ID" value="TWX68056.1"/>
    <property type="molecule type" value="Genomic_DNA"/>
</dbReference>
<accession>A0A5C6QG89</accession>
<name>A0A5C6QG89_9GAMM</name>
<proteinExistence type="predicted"/>
<keyword evidence="2" id="KW-1185">Reference proteome</keyword>
<comment type="caution">
    <text evidence="1">The sequence shown here is derived from an EMBL/GenBank/DDBJ whole genome shotgun (WGS) entry which is preliminary data.</text>
</comment>
<dbReference type="OrthoDB" id="9128705at2"/>
<dbReference type="Proteomes" id="UP000321822">
    <property type="component" value="Unassembled WGS sequence"/>
</dbReference>
<reference evidence="1 2" key="1">
    <citation type="submission" date="2019-07" db="EMBL/GenBank/DDBJ databases">
        <title>Genomes of sea-ice associated Colwellia species.</title>
        <authorList>
            <person name="Bowman J.P."/>
        </authorList>
    </citation>
    <scope>NUCLEOTIDE SEQUENCE [LARGE SCALE GENOMIC DNA]</scope>
    <source>
        <strain evidence="1 2">ACAM 459</strain>
    </source>
</reference>
<sequence length="97" mass="10997">MFDPAALAVNPAVDIDQKKESDLEVTNSLSETLVDRLNHYKNELLTGLGEVDEYKLLCNQFPELHTKLQSKYNEVREKNSKLLGSIKAVENLISIKH</sequence>
<evidence type="ECO:0000313" key="1">
    <source>
        <dbReference type="EMBL" id="TWX68056.1"/>
    </source>
</evidence>
<organism evidence="1 2">
    <name type="scientific">Colwellia demingiae</name>
    <dbReference type="NCBI Taxonomy" id="89401"/>
    <lineage>
        <taxon>Bacteria</taxon>
        <taxon>Pseudomonadati</taxon>
        <taxon>Pseudomonadota</taxon>
        <taxon>Gammaproteobacteria</taxon>
        <taxon>Alteromonadales</taxon>
        <taxon>Colwelliaceae</taxon>
        <taxon>Colwellia</taxon>
    </lineage>
</organism>
<dbReference type="AlphaFoldDB" id="A0A5C6QG89"/>
<dbReference type="RefSeq" id="WP_146788294.1">
    <property type="nucleotide sequence ID" value="NZ_VOLT01000005.1"/>
</dbReference>